<accession>A0A225UPM8</accession>
<gene>
    <name evidence="2" type="ORF">PHMEG_00035723</name>
</gene>
<reference evidence="3" key="1">
    <citation type="submission" date="2017-03" db="EMBL/GenBank/DDBJ databases">
        <title>Phytopthora megakarya and P. palmivora, two closely related causual agents of cacao black pod achieved similar genome size and gene model numbers by different mechanisms.</title>
        <authorList>
            <person name="Ali S."/>
            <person name="Shao J."/>
            <person name="Larry D.J."/>
            <person name="Kronmiller B."/>
            <person name="Shen D."/>
            <person name="Strem M.D."/>
            <person name="Melnick R.L."/>
            <person name="Guiltinan M.J."/>
            <person name="Tyler B.M."/>
            <person name="Meinhardt L.W."/>
            <person name="Bailey B.A."/>
        </authorList>
    </citation>
    <scope>NUCLEOTIDE SEQUENCE [LARGE SCALE GENOMIC DNA]</scope>
    <source>
        <strain evidence="3">zdho120</strain>
    </source>
</reference>
<evidence type="ECO:0000256" key="1">
    <source>
        <dbReference type="SAM" id="MobiDB-lite"/>
    </source>
</evidence>
<feature type="region of interest" description="Disordered" evidence="1">
    <location>
        <begin position="1"/>
        <end position="22"/>
    </location>
</feature>
<comment type="caution">
    <text evidence="2">The sequence shown here is derived from an EMBL/GenBank/DDBJ whole genome shotgun (WGS) entry which is preliminary data.</text>
</comment>
<organism evidence="2 3">
    <name type="scientific">Phytophthora megakarya</name>
    <dbReference type="NCBI Taxonomy" id="4795"/>
    <lineage>
        <taxon>Eukaryota</taxon>
        <taxon>Sar</taxon>
        <taxon>Stramenopiles</taxon>
        <taxon>Oomycota</taxon>
        <taxon>Peronosporomycetes</taxon>
        <taxon>Peronosporales</taxon>
        <taxon>Peronosporaceae</taxon>
        <taxon>Phytophthora</taxon>
    </lineage>
</organism>
<name>A0A225UPM8_9STRA</name>
<keyword evidence="3" id="KW-1185">Reference proteome</keyword>
<proteinExistence type="predicted"/>
<dbReference type="EMBL" id="NBNE01014252">
    <property type="protein sequence ID" value="OWY94516.1"/>
    <property type="molecule type" value="Genomic_DNA"/>
</dbReference>
<protein>
    <recommendedName>
        <fullName evidence="4">M96 mating-specific protein</fullName>
    </recommendedName>
</protein>
<sequence>MRKPRHRNSTRDREKAELATLRNLTRELEAHVSALSRGERSPHQNGVESAWRSLCERQIRSRKAAEQTNRDLNERVQSNADWIYRLWELLCEKRNATQASRLPSFMARHSIQAFDPSGENEGANLLTDRWSNTTNGDLESTLLCVRRIPFDVHSTSAALWTALSRPETSFASGDFPIDAKTVERTPDMCCHKSQYSVQVEGKTVLVNFHAVVRPLEGQAASLRSSPSIDSTANAFVWKSSFTLANSGAKHVDTLWATVVRSPSHPLESIITVVCQTQLGLTPGPYASSLQTQNMQVVGGCIGSIISSVENMLLDGRWHGVFNRSASIEGSPTQSIDL</sequence>
<dbReference type="AlphaFoldDB" id="A0A225UPM8"/>
<evidence type="ECO:0000313" key="2">
    <source>
        <dbReference type="EMBL" id="OWY94516.1"/>
    </source>
</evidence>
<evidence type="ECO:0000313" key="3">
    <source>
        <dbReference type="Proteomes" id="UP000198211"/>
    </source>
</evidence>
<evidence type="ECO:0008006" key="4">
    <source>
        <dbReference type="Google" id="ProtNLM"/>
    </source>
</evidence>
<dbReference type="OrthoDB" id="126316at2759"/>
<dbReference type="Proteomes" id="UP000198211">
    <property type="component" value="Unassembled WGS sequence"/>
</dbReference>